<organism evidence="1 2">
    <name type="scientific">Streptomyces canarius</name>
    <dbReference type="NCBI Taxonomy" id="285453"/>
    <lineage>
        <taxon>Bacteria</taxon>
        <taxon>Bacillati</taxon>
        <taxon>Actinomycetota</taxon>
        <taxon>Actinomycetes</taxon>
        <taxon>Kitasatosporales</taxon>
        <taxon>Streptomycetaceae</taxon>
        <taxon>Streptomyces</taxon>
    </lineage>
</organism>
<protein>
    <submittedName>
        <fullName evidence="1">Uncharacterized protein</fullName>
    </submittedName>
</protein>
<dbReference type="Proteomes" id="UP000653644">
    <property type="component" value="Unassembled WGS sequence"/>
</dbReference>
<gene>
    <name evidence="1" type="ORF">GCM10010345_85050</name>
</gene>
<proteinExistence type="predicted"/>
<keyword evidence="2" id="KW-1185">Reference proteome</keyword>
<dbReference type="EMBL" id="BMVN01000065">
    <property type="protein sequence ID" value="GHA68373.1"/>
    <property type="molecule type" value="Genomic_DNA"/>
</dbReference>
<sequence>MLDECLRTPAEQPQTVPVEAGGLDPALVVAGRLEETDDGEGLVGGLLNLAEAPVCPCHVRDRPCLLGCVTGAAGVLQGLFPLFEGLSVVVPAGAECPGVVVEVGGSMTSALGLLPYGRGATVRHTVGSRSGGGYEWVNASSAAPRGNTALSLDAAGLITRLTTVWDSSLWSVDAIGRAQAAGILR</sequence>
<name>A0ABQ3D9B4_9ACTN</name>
<reference evidence="2" key="1">
    <citation type="journal article" date="2019" name="Int. J. Syst. Evol. Microbiol.">
        <title>The Global Catalogue of Microorganisms (GCM) 10K type strain sequencing project: providing services to taxonomists for standard genome sequencing and annotation.</title>
        <authorList>
            <consortium name="The Broad Institute Genomics Platform"/>
            <consortium name="The Broad Institute Genome Sequencing Center for Infectious Disease"/>
            <person name="Wu L."/>
            <person name="Ma J."/>
        </authorList>
    </citation>
    <scope>NUCLEOTIDE SEQUENCE [LARGE SCALE GENOMIC DNA]</scope>
    <source>
        <strain evidence="2">JCM 4733</strain>
    </source>
</reference>
<comment type="caution">
    <text evidence="1">The sequence shown here is derived from an EMBL/GenBank/DDBJ whole genome shotgun (WGS) entry which is preliminary data.</text>
</comment>
<evidence type="ECO:0000313" key="2">
    <source>
        <dbReference type="Proteomes" id="UP000653644"/>
    </source>
</evidence>
<accession>A0ABQ3D9B4</accession>
<evidence type="ECO:0000313" key="1">
    <source>
        <dbReference type="EMBL" id="GHA68373.1"/>
    </source>
</evidence>